<evidence type="ECO:0000256" key="5">
    <source>
        <dbReference type="ARBA" id="ARBA00022989"/>
    </source>
</evidence>
<feature type="transmembrane region" description="Helical" evidence="7">
    <location>
        <begin position="33"/>
        <end position="55"/>
    </location>
</feature>
<proteinExistence type="inferred from homology"/>
<evidence type="ECO:0000256" key="2">
    <source>
        <dbReference type="ARBA" id="ARBA00022475"/>
    </source>
</evidence>
<feature type="transmembrane region" description="Helical" evidence="7">
    <location>
        <begin position="109"/>
        <end position="129"/>
    </location>
</feature>
<dbReference type="EMBL" id="CP002959">
    <property type="protein sequence ID" value="AFM13370.1"/>
    <property type="molecule type" value="Genomic_DNA"/>
</dbReference>
<evidence type="ECO:0000256" key="4">
    <source>
        <dbReference type="ARBA" id="ARBA00022692"/>
    </source>
</evidence>
<sequence length="296" mass="33039">MLKRLKFLVYLLPLVLAACTYKEGMLKSTIVSWAQVSPYGITMALAFYSAFLLIEREFPRVGLKVQLGDYILLAGVVGGIVGAKIAYVIEIRNTPEFMQGTLMSHLFSGAGLTWYGGFILASSLIIYILRRNKVNILFGIDLLAPMLALGYVFGRAGCIFSGDGCYGGLCTMNWPAPFCMSFPNGAASWSEWLMKHSDGNPLATAINTPFFESAFSFLCFVFLWSVRKKDWPLGAKFFLYLFLHALFRFSIEFIRLNPRDVFGVSQAQFISIILMLLSMGYVVFAFVKKPAMLKNG</sequence>
<dbReference type="GO" id="GO:0008961">
    <property type="term" value="F:phosphatidylglycerol-prolipoprotein diacylglyceryl transferase activity"/>
    <property type="evidence" value="ECO:0007669"/>
    <property type="project" value="InterPro"/>
</dbReference>
<evidence type="ECO:0000256" key="3">
    <source>
        <dbReference type="ARBA" id="ARBA00022679"/>
    </source>
</evidence>
<dbReference type="GO" id="GO:0005886">
    <property type="term" value="C:plasma membrane"/>
    <property type="evidence" value="ECO:0007669"/>
    <property type="project" value="InterPro"/>
</dbReference>
<gene>
    <name evidence="8" type="ordered locus">Turpa_2731</name>
</gene>
<keyword evidence="6 7" id="KW-0472">Membrane</keyword>
<feature type="transmembrane region" description="Helical" evidence="7">
    <location>
        <begin position="268"/>
        <end position="287"/>
    </location>
</feature>
<evidence type="ECO:0000313" key="8">
    <source>
        <dbReference type="EMBL" id="AFM13370.1"/>
    </source>
</evidence>
<dbReference type="PANTHER" id="PTHR30589:SF0">
    <property type="entry name" value="PHOSPHATIDYLGLYCEROL--PROLIPOPROTEIN DIACYLGLYCERYL TRANSFERASE"/>
    <property type="match status" value="1"/>
</dbReference>
<feature type="transmembrane region" description="Helical" evidence="7">
    <location>
        <begin position="237"/>
        <end position="256"/>
    </location>
</feature>
<dbReference type="PANTHER" id="PTHR30589">
    <property type="entry name" value="PROLIPOPROTEIN DIACYLGLYCERYL TRANSFERASE"/>
    <property type="match status" value="1"/>
</dbReference>
<evidence type="ECO:0000313" key="9">
    <source>
        <dbReference type="Proteomes" id="UP000006048"/>
    </source>
</evidence>
<feature type="transmembrane region" description="Helical" evidence="7">
    <location>
        <begin position="67"/>
        <end position="89"/>
    </location>
</feature>
<feature type="transmembrane region" description="Helical" evidence="7">
    <location>
        <begin position="136"/>
        <end position="154"/>
    </location>
</feature>
<dbReference type="Proteomes" id="UP000006048">
    <property type="component" value="Chromosome"/>
</dbReference>
<keyword evidence="4 7" id="KW-0812">Transmembrane</keyword>
<reference evidence="8 9" key="1">
    <citation type="submission" date="2012-06" db="EMBL/GenBank/DDBJ databases">
        <title>The complete chromosome of genome of Turneriella parva DSM 21527.</title>
        <authorList>
            <consortium name="US DOE Joint Genome Institute (JGI-PGF)"/>
            <person name="Lucas S."/>
            <person name="Han J."/>
            <person name="Lapidus A."/>
            <person name="Bruce D."/>
            <person name="Goodwin L."/>
            <person name="Pitluck S."/>
            <person name="Peters L."/>
            <person name="Kyrpides N."/>
            <person name="Mavromatis K."/>
            <person name="Ivanova N."/>
            <person name="Mikhailova N."/>
            <person name="Chertkov O."/>
            <person name="Detter J.C."/>
            <person name="Tapia R."/>
            <person name="Han C."/>
            <person name="Land M."/>
            <person name="Hauser L."/>
            <person name="Markowitz V."/>
            <person name="Cheng J.-F."/>
            <person name="Hugenholtz P."/>
            <person name="Woyke T."/>
            <person name="Wu D."/>
            <person name="Gronow S."/>
            <person name="Wellnitz S."/>
            <person name="Brambilla E."/>
            <person name="Klenk H.-P."/>
            <person name="Eisen J.A."/>
        </authorList>
    </citation>
    <scope>NUCLEOTIDE SEQUENCE [LARGE SCALE GENOMIC DNA]</scope>
    <source>
        <strain evidence="9">ATCC BAA-1111 / DSM 21527 / NCTC 11395 / H</strain>
    </source>
</reference>
<dbReference type="Pfam" id="PF01790">
    <property type="entry name" value="LGT"/>
    <property type="match status" value="1"/>
</dbReference>
<dbReference type="RefSeq" id="WP_014803872.1">
    <property type="nucleotide sequence ID" value="NC_018020.1"/>
</dbReference>
<dbReference type="STRING" id="869212.Turpa_2731"/>
<accession>I4B7W3</accession>
<dbReference type="GO" id="GO:0042158">
    <property type="term" value="P:lipoprotein biosynthetic process"/>
    <property type="evidence" value="ECO:0007669"/>
    <property type="project" value="InterPro"/>
</dbReference>
<dbReference type="PROSITE" id="PS51257">
    <property type="entry name" value="PROKAR_LIPOPROTEIN"/>
    <property type="match status" value="1"/>
</dbReference>
<name>I4B7W3_TURPD</name>
<keyword evidence="2" id="KW-1003">Cell membrane</keyword>
<protein>
    <submittedName>
        <fullName evidence="8">Prolipoprotein diacylglyceryl transferase</fullName>
    </submittedName>
</protein>
<evidence type="ECO:0000256" key="6">
    <source>
        <dbReference type="ARBA" id="ARBA00023136"/>
    </source>
</evidence>
<dbReference type="InterPro" id="IPR001640">
    <property type="entry name" value="Lgt"/>
</dbReference>
<dbReference type="KEGG" id="tpx:Turpa_2731"/>
<keyword evidence="9" id="KW-1185">Reference proteome</keyword>
<keyword evidence="3 8" id="KW-0808">Transferase</keyword>
<dbReference type="AlphaFoldDB" id="I4B7W3"/>
<comment type="similarity">
    <text evidence="1">Belongs to the Lgt family.</text>
</comment>
<feature type="transmembrane region" description="Helical" evidence="7">
    <location>
        <begin position="202"/>
        <end position="225"/>
    </location>
</feature>
<dbReference type="OrthoDB" id="871140at2"/>
<organism evidence="8 9">
    <name type="scientific">Turneriella parva (strain ATCC BAA-1111 / DSM 21527 / NCTC 11395 / H)</name>
    <name type="common">Leptospira parva</name>
    <dbReference type="NCBI Taxonomy" id="869212"/>
    <lineage>
        <taxon>Bacteria</taxon>
        <taxon>Pseudomonadati</taxon>
        <taxon>Spirochaetota</taxon>
        <taxon>Spirochaetia</taxon>
        <taxon>Leptospirales</taxon>
        <taxon>Leptospiraceae</taxon>
        <taxon>Turneriella</taxon>
    </lineage>
</organism>
<keyword evidence="5 7" id="KW-1133">Transmembrane helix</keyword>
<evidence type="ECO:0000256" key="7">
    <source>
        <dbReference type="SAM" id="Phobius"/>
    </source>
</evidence>
<evidence type="ECO:0000256" key="1">
    <source>
        <dbReference type="ARBA" id="ARBA00007150"/>
    </source>
</evidence>
<dbReference type="HOGENOM" id="CLU_013386_1_2_12"/>